<protein>
    <submittedName>
        <fullName evidence="1">Uncharacterized protein</fullName>
    </submittedName>
</protein>
<dbReference type="EMBL" id="BK059109">
    <property type="protein sequence ID" value="DAE31776.1"/>
    <property type="molecule type" value="Genomic_DNA"/>
</dbReference>
<accession>A0A8S5RK59</accession>
<evidence type="ECO:0000313" key="1">
    <source>
        <dbReference type="EMBL" id="DAE31776.1"/>
    </source>
</evidence>
<reference evidence="1" key="1">
    <citation type="journal article" date="2021" name="Proc. Natl. Acad. Sci. U.S.A.">
        <title>A Catalog of Tens of Thousands of Viruses from Human Metagenomes Reveals Hidden Associations with Chronic Diseases.</title>
        <authorList>
            <person name="Tisza M.J."/>
            <person name="Buck C.B."/>
        </authorList>
    </citation>
    <scope>NUCLEOTIDE SEQUENCE</scope>
    <source>
        <strain evidence="1">CtBM815</strain>
    </source>
</reference>
<proteinExistence type="predicted"/>
<sequence length="46" mass="5210">MLPAACGLYLLLAKENVLRSGLSSTANTSIYSLFRYYDKLDVMFFL</sequence>
<organism evidence="1">
    <name type="scientific">virus sp. ctBM815</name>
    <dbReference type="NCBI Taxonomy" id="2825806"/>
    <lineage>
        <taxon>Viruses</taxon>
    </lineage>
</organism>
<name>A0A8S5RK59_9VIRU</name>